<evidence type="ECO:0008006" key="3">
    <source>
        <dbReference type="Google" id="ProtNLM"/>
    </source>
</evidence>
<dbReference type="PANTHER" id="PTHR13593:SF140">
    <property type="entry name" value="PLC-LIKE PHOSPHODIESTERASE"/>
    <property type="match status" value="1"/>
</dbReference>
<dbReference type="OrthoDB" id="7984201at2759"/>
<evidence type="ECO:0000313" key="1">
    <source>
        <dbReference type="EMBL" id="KAG2198950.1"/>
    </source>
</evidence>
<comment type="caution">
    <text evidence="1">The sequence shown here is derived from an EMBL/GenBank/DDBJ whole genome shotgun (WGS) entry which is preliminary data.</text>
</comment>
<gene>
    <name evidence="1" type="ORF">INT47_013134</name>
</gene>
<dbReference type="Gene3D" id="3.20.20.190">
    <property type="entry name" value="Phosphatidylinositol (PI) phosphodiesterase"/>
    <property type="match status" value="1"/>
</dbReference>
<dbReference type="InterPro" id="IPR051057">
    <property type="entry name" value="PI-PLC_domain"/>
</dbReference>
<dbReference type="EMBL" id="JAEPRD010000102">
    <property type="protein sequence ID" value="KAG2198950.1"/>
    <property type="molecule type" value="Genomic_DNA"/>
</dbReference>
<proteinExistence type="predicted"/>
<organism evidence="1 2">
    <name type="scientific">Mucor saturninus</name>
    <dbReference type="NCBI Taxonomy" id="64648"/>
    <lineage>
        <taxon>Eukaryota</taxon>
        <taxon>Fungi</taxon>
        <taxon>Fungi incertae sedis</taxon>
        <taxon>Mucoromycota</taxon>
        <taxon>Mucoromycotina</taxon>
        <taxon>Mucoromycetes</taxon>
        <taxon>Mucorales</taxon>
        <taxon>Mucorineae</taxon>
        <taxon>Mucoraceae</taxon>
        <taxon>Mucor</taxon>
    </lineage>
</organism>
<dbReference type="AlphaFoldDB" id="A0A8H7UX42"/>
<reference evidence="1" key="1">
    <citation type="submission" date="2020-12" db="EMBL/GenBank/DDBJ databases">
        <title>Metabolic potential, ecology and presence of endohyphal bacteria is reflected in genomic diversity of Mucoromycotina.</title>
        <authorList>
            <person name="Muszewska A."/>
            <person name="Okrasinska A."/>
            <person name="Steczkiewicz K."/>
            <person name="Drgas O."/>
            <person name="Orlowska M."/>
            <person name="Perlinska-Lenart U."/>
            <person name="Aleksandrzak-Piekarczyk T."/>
            <person name="Szatraj K."/>
            <person name="Zielenkiewicz U."/>
            <person name="Pilsyk S."/>
            <person name="Malc E."/>
            <person name="Mieczkowski P."/>
            <person name="Kruszewska J.S."/>
            <person name="Biernat P."/>
            <person name="Pawlowska J."/>
        </authorList>
    </citation>
    <scope>NUCLEOTIDE SEQUENCE</scope>
    <source>
        <strain evidence="1">WA0000017839</strain>
    </source>
</reference>
<protein>
    <recommendedName>
        <fullName evidence="3">PLC-like phosphodiesterase</fullName>
    </recommendedName>
</protein>
<dbReference type="InterPro" id="IPR017946">
    <property type="entry name" value="PLC-like_Pdiesterase_TIM-brl"/>
</dbReference>
<name>A0A8H7UX42_9FUNG</name>
<dbReference type="Pfam" id="PF26146">
    <property type="entry name" value="PI-PLC_X"/>
    <property type="match status" value="1"/>
</dbReference>
<dbReference type="Proteomes" id="UP000603453">
    <property type="component" value="Unassembled WGS sequence"/>
</dbReference>
<dbReference type="PANTHER" id="PTHR13593">
    <property type="match status" value="1"/>
</dbReference>
<dbReference type="GO" id="GO:0008081">
    <property type="term" value="F:phosphoric diester hydrolase activity"/>
    <property type="evidence" value="ECO:0007669"/>
    <property type="project" value="InterPro"/>
</dbReference>
<accession>A0A8H7UX42</accession>
<sequence>MTECNGGESLCNRSYSDITHLITHDSYALSPNIAATQDTTIVDQLNDGVRGIKLTAAPSTKDNSIIHLCHTYCHILDAGLATDTLNKINSWLDENPKEVVTIMWNNLYNFKATQIAAVYQASDIMPKVYYHEQSDDWPTLQRMIETGKRLVNFIDAEADNEQVPWLMDQFSNVFETPYDNTDINAFNCNVDRIGQEMNPKELMYVMNHFLYGIIELGSLKIEIPIKEQAHNSNNEKSLSDHINMCKSAFDKKPNFIEVDFYTIGDALSVVSSLNDVIPPSISSKKLSAASVNGTSSSPHHISMLPTNHVLIDNVEKTSWEFDAFETGINSDDSEEISDGYVKLPIISNKDMRNNLIDKYPSLRNDVNSIKYNIQDEYGPVG</sequence>
<evidence type="ECO:0000313" key="2">
    <source>
        <dbReference type="Proteomes" id="UP000603453"/>
    </source>
</evidence>
<keyword evidence="2" id="KW-1185">Reference proteome</keyword>
<dbReference type="SUPFAM" id="SSF51695">
    <property type="entry name" value="PLC-like phosphodiesterases"/>
    <property type="match status" value="1"/>
</dbReference>
<dbReference type="GO" id="GO:0006629">
    <property type="term" value="P:lipid metabolic process"/>
    <property type="evidence" value="ECO:0007669"/>
    <property type="project" value="InterPro"/>
</dbReference>